<gene>
    <name evidence="2" type="ORF">PU630_15660</name>
</gene>
<sequence length="124" mass="12551">MATGVVDAVSYLALDHVFTGSMTSNVLFVGFGLTSSGEVPLLNNALALAGFLAGTVVAGRIVRGRTHATRLPSTHLTLRPGTALGDRLAAAGIAPRRVAARLDRGTRDCDGHPGCGCAGRGSPA</sequence>
<dbReference type="RefSeq" id="WP_275277989.1">
    <property type="nucleotide sequence ID" value="NZ_CP119108.1"/>
</dbReference>
<organism evidence="2 3">
    <name type="scientific">Microbacterium horticulturae</name>
    <dbReference type="NCBI Taxonomy" id="3028316"/>
    <lineage>
        <taxon>Bacteria</taxon>
        <taxon>Bacillati</taxon>
        <taxon>Actinomycetota</taxon>
        <taxon>Actinomycetes</taxon>
        <taxon>Micrococcales</taxon>
        <taxon>Microbacteriaceae</taxon>
        <taxon>Microbacterium</taxon>
    </lineage>
</organism>
<protein>
    <submittedName>
        <fullName evidence="2">YoaK family protein</fullName>
    </submittedName>
</protein>
<dbReference type="PANTHER" id="PTHR37314">
    <property type="entry name" value="SLR0142 PROTEIN"/>
    <property type="match status" value="1"/>
</dbReference>
<dbReference type="Pfam" id="PF06912">
    <property type="entry name" value="DUF1275"/>
    <property type="match status" value="1"/>
</dbReference>
<proteinExistence type="predicted"/>
<reference evidence="2 3" key="1">
    <citation type="submission" date="2023-03" db="EMBL/GenBank/DDBJ databases">
        <title>Genome sequence of Microbacterium sp. KACC 23027.</title>
        <authorList>
            <person name="Kim S."/>
            <person name="Heo J."/>
            <person name="Kwon S.-W."/>
        </authorList>
    </citation>
    <scope>NUCLEOTIDE SEQUENCE [LARGE SCALE GENOMIC DNA]</scope>
    <source>
        <strain evidence="2 3">KACC 23027</strain>
    </source>
</reference>
<evidence type="ECO:0000313" key="2">
    <source>
        <dbReference type="EMBL" id="WEG08660.1"/>
    </source>
</evidence>
<name>A0ABY8BXQ0_9MICO</name>
<dbReference type="Proteomes" id="UP001214553">
    <property type="component" value="Chromosome"/>
</dbReference>
<dbReference type="EMBL" id="CP119108">
    <property type="protein sequence ID" value="WEG08660.1"/>
    <property type="molecule type" value="Genomic_DNA"/>
</dbReference>
<dbReference type="PANTHER" id="PTHR37314:SF4">
    <property type="entry name" value="UPF0700 TRANSMEMBRANE PROTEIN YOAK"/>
    <property type="match status" value="1"/>
</dbReference>
<keyword evidence="1" id="KW-0472">Membrane</keyword>
<keyword evidence="1" id="KW-0812">Transmembrane</keyword>
<evidence type="ECO:0000313" key="3">
    <source>
        <dbReference type="Proteomes" id="UP001214553"/>
    </source>
</evidence>
<feature type="transmembrane region" description="Helical" evidence="1">
    <location>
        <begin position="41"/>
        <end position="62"/>
    </location>
</feature>
<accession>A0ABY8BXQ0</accession>
<dbReference type="InterPro" id="IPR010699">
    <property type="entry name" value="DUF1275"/>
</dbReference>
<evidence type="ECO:0000256" key="1">
    <source>
        <dbReference type="SAM" id="Phobius"/>
    </source>
</evidence>
<keyword evidence="3" id="KW-1185">Reference proteome</keyword>
<keyword evidence="1" id="KW-1133">Transmembrane helix</keyword>